<dbReference type="PANTHER" id="PTHR46401:SF2">
    <property type="entry name" value="GLYCOSYLTRANSFERASE WBBK-RELATED"/>
    <property type="match status" value="1"/>
</dbReference>
<evidence type="ECO:0000313" key="3">
    <source>
        <dbReference type="EMBL" id="KGO08083.1"/>
    </source>
</evidence>
<sequence>MSNQSSIFLESHNLKNEFSGFGQFNKHLIDALIRQNSNNFQFVIHARDKNKWSEHFGENVAIKKYYNFTRNKSIGIRKRFDVWHSLNQNTKIEPLRNLPYVLTVHDVNFIDEISSDINHKRNKRFQEKLDRATAITYISTFAKQSTHQYFKVPEVPEYIIYNGNTINEVEISDTYSPKITPARPFLFTIGDVCERKNQHVLVEMLKNLRDFDLVISGKMASDYAQKKLKTTIKDLGLEKRVHLTGRISDLDKFYYYKNCEAFMFPTLREGFGIPAIEAMRFGKPAFISNNTSLPEVGGDVAFYWDHYDAKYMAEIVTSGLAEVAHNKSAFQKKSITHSKKFCWDVAAKQYINVYREVLNK</sequence>
<evidence type="ECO:0000256" key="1">
    <source>
        <dbReference type="ARBA" id="ARBA00022679"/>
    </source>
</evidence>
<keyword evidence="1 3" id="KW-0808">Transferase</keyword>
<dbReference type="AlphaFoldDB" id="A0A0A2GZW0"/>
<protein>
    <submittedName>
        <fullName evidence="3">Glycosyl transferase family 1</fullName>
    </submittedName>
</protein>
<reference evidence="3 4" key="1">
    <citation type="submission" date="2014-10" db="EMBL/GenBank/DDBJ databases">
        <title>Draft genome sequence of the proteorhodopsin-containing marine bacterium Dokdonia donghaensis.</title>
        <authorList>
            <person name="Gomez-Consarnau L."/>
            <person name="Gonzalez J.M."/>
            <person name="Riedel T."/>
            <person name="Jaenicke S."/>
            <person name="Wagner-Doebler I."/>
            <person name="Fuhrman J.A."/>
        </authorList>
    </citation>
    <scope>NUCLEOTIDE SEQUENCE [LARGE SCALE GENOMIC DNA]</scope>
    <source>
        <strain evidence="3 4">DSW-1</strain>
    </source>
</reference>
<evidence type="ECO:0000313" key="4">
    <source>
        <dbReference type="Proteomes" id="UP000030140"/>
    </source>
</evidence>
<name>A0A0A2GZW0_9FLAO</name>
<dbReference type="Gene3D" id="3.40.50.2000">
    <property type="entry name" value="Glycogen Phosphorylase B"/>
    <property type="match status" value="2"/>
</dbReference>
<comment type="caution">
    <text evidence="3">The sequence shown here is derived from an EMBL/GenBank/DDBJ whole genome shotgun (WGS) entry which is preliminary data.</text>
</comment>
<dbReference type="EMBL" id="JSAQ01000001">
    <property type="protein sequence ID" value="KGO08083.1"/>
    <property type="molecule type" value="Genomic_DNA"/>
</dbReference>
<dbReference type="GO" id="GO:0016757">
    <property type="term" value="F:glycosyltransferase activity"/>
    <property type="evidence" value="ECO:0007669"/>
    <property type="project" value="InterPro"/>
</dbReference>
<evidence type="ECO:0000259" key="2">
    <source>
        <dbReference type="Pfam" id="PF00534"/>
    </source>
</evidence>
<keyword evidence="4" id="KW-1185">Reference proteome</keyword>
<dbReference type="OrthoDB" id="9801609at2"/>
<dbReference type="Pfam" id="PF00534">
    <property type="entry name" value="Glycos_transf_1"/>
    <property type="match status" value="1"/>
</dbReference>
<organism evidence="3 4">
    <name type="scientific">Dokdonia donghaensis DSW-1</name>
    <dbReference type="NCBI Taxonomy" id="1300343"/>
    <lineage>
        <taxon>Bacteria</taxon>
        <taxon>Pseudomonadati</taxon>
        <taxon>Bacteroidota</taxon>
        <taxon>Flavobacteriia</taxon>
        <taxon>Flavobacteriales</taxon>
        <taxon>Flavobacteriaceae</taxon>
        <taxon>Dokdonia</taxon>
    </lineage>
</organism>
<dbReference type="InterPro" id="IPR001296">
    <property type="entry name" value="Glyco_trans_1"/>
</dbReference>
<dbReference type="SUPFAM" id="SSF53756">
    <property type="entry name" value="UDP-Glycosyltransferase/glycogen phosphorylase"/>
    <property type="match status" value="1"/>
</dbReference>
<dbReference type="Proteomes" id="UP000030140">
    <property type="component" value="Unassembled WGS sequence"/>
</dbReference>
<dbReference type="PANTHER" id="PTHR46401">
    <property type="entry name" value="GLYCOSYLTRANSFERASE WBBK-RELATED"/>
    <property type="match status" value="1"/>
</dbReference>
<proteinExistence type="predicted"/>
<feature type="domain" description="Glycosyl transferase family 1" evidence="2">
    <location>
        <begin position="182"/>
        <end position="314"/>
    </location>
</feature>
<dbReference type="CDD" id="cd03809">
    <property type="entry name" value="GT4_MtfB-like"/>
    <property type="match status" value="1"/>
</dbReference>
<accession>A0A0A2GZW0</accession>
<gene>
    <name evidence="3" type="ORF">NV36_13945</name>
</gene>